<accession>A0A7G9FP96</accession>
<keyword evidence="2" id="KW-1185">Reference proteome</keyword>
<dbReference type="RefSeq" id="WP_249321652.1">
    <property type="nucleotide sequence ID" value="NZ_CP060632.1"/>
</dbReference>
<dbReference type="Pfam" id="PF02810">
    <property type="entry name" value="SEC-C"/>
    <property type="match status" value="1"/>
</dbReference>
<protein>
    <submittedName>
        <fullName evidence="1">SEC-C domain-containing protein</fullName>
    </submittedName>
</protein>
<evidence type="ECO:0000313" key="1">
    <source>
        <dbReference type="EMBL" id="QNM00378.1"/>
    </source>
</evidence>
<dbReference type="Proteomes" id="UP000515819">
    <property type="component" value="Chromosome"/>
</dbReference>
<sequence length="101" mass="11779">MIKYCMKCGRLMQENGIECCNYEHILSLFEIPVVCDDIDTLRREHLRLRGSIDKYIKSQQFADEYRTYPVRGKDVSKVGRNEPCPCGSGMKYKMCCGRGLW</sequence>
<dbReference type="AlphaFoldDB" id="A0A7G9FP96"/>
<dbReference type="InterPro" id="IPR004027">
    <property type="entry name" value="SEC_C_motif"/>
</dbReference>
<proteinExistence type="predicted"/>
<organism evidence="1 2">
    <name type="scientific">Wujia chipingensis</name>
    <dbReference type="NCBI Taxonomy" id="2763670"/>
    <lineage>
        <taxon>Bacteria</taxon>
        <taxon>Bacillati</taxon>
        <taxon>Bacillota</taxon>
        <taxon>Clostridia</taxon>
        <taxon>Lachnospirales</taxon>
        <taxon>Lachnospiraceae</taxon>
        <taxon>Wujia</taxon>
    </lineage>
</organism>
<name>A0A7G9FP96_9FIRM</name>
<dbReference type="Gene3D" id="3.10.450.50">
    <property type="match status" value="1"/>
</dbReference>
<reference evidence="1 2" key="1">
    <citation type="submission" date="2020-08" db="EMBL/GenBank/DDBJ databases">
        <authorList>
            <person name="Liu C."/>
            <person name="Sun Q."/>
        </authorList>
    </citation>
    <scope>NUCLEOTIDE SEQUENCE [LARGE SCALE GENOMIC DNA]</scope>
    <source>
        <strain evidence="1 2">NSJ-4</strain>
    </source>
</reference>
<dbReference type="KEGG" id="wcp:H9Q76_03600"/>
<dbReference type="EMBL" id="CP060632">
    <property type="protein sequence ID" value="QNM00378.1"/>
    <property type="molecule type" value="Genomic_DNA"/>
</dbReference>
<gene>
    <name evidence="1" type="ORF">H9Q76_03600</name>
</gene>
<dbReference type="SUPFAM" id="SSF103642">
    <property type="entry name" value="Sec-C motif"/>
    <property type="match status" value="1"/>
</dbReference>
<evidence type="ECO:0000313" key="2">
    <source>
        <dbReference type="Proteomes" id="UP000515819"/>
    </source>
</evidence>